<dbReference type="InterPro" id="IPR025525">
    <property type="entry name" value="hAT-like_transposase_RNase-H"/>
</dbReference>
<proteinExistence type="predicted"/>
<dbReference type="HOGENOM" id="CLU_1130741_0_0_1"/>
<dbReference type="Pfam" id="PF14372">
    <property type="entry name" value="hAT-like_RNase-H"/>
    <property type="match status" value="1"/>
</dbReference>
<protein>
    <recommendedName>
        <fullName evidence="1">hAT-like transposase RNase-H fold domain-containing protein</fullName>
    </recommendedName>
</protein>
<dbReference type="GO" id="GO:0003677">
    <property type="term" value="F:DNA binding"/>
    <property type="evidence" value="ECO:0007669"/>
    <property type="project" value="InterPro"/>
</dbReference>
<reference evidence="2 3" key="1">
    <citation type="journal article" date="2013" name="Genome Biol.">
        <title>The genome sequence of the most widely cultivated cacao type and its use to identify candidate genes regulating pod color.</title>
        <authorList>
            <person name="Motamayor J.C."/>
            <person name="Mockaitis K."/>
            <person name="Schmutz J."/>
            <person name="Haiminen N."/>
            <person name="Iii D.L."/>
            <person name="Cornejo O."/>
            <person name="Findley S.D."/>
            <person name="Zheng P."/>
            <person name="Utro F."/>
            <person name="Royaert S."/>
            <person name="Saski C."/>
            <person name="Jenkins J."/>
            <person name="Podicheti R."/>
            <person name="Zhao M."/>
            <person name="Scheffler B.E."/>
            <person name="Stack J.C."/>
            <person name="Feltus F.A."/>
            <person name="Mustiga G.M."/>
            <person name="Amores F."/>
            <person name="Phillips W."/>
            <person name="Marelli J.P."/>
            <person name="May G.D."/>
            <person name="Shapiro H."/>
            <person name="Ma J."/>
            <person name="Bustamante C.D."/>
            <person name="Schnell R.J."/>
            <person name="Main D."/>
            <person name="Gilbert D."/>
            <person name="Parida L."/>
            <person name="Kuhn D.N."/>
        </authorList>
    </citation>
    <scope>NUCLEOTIDE SEQUENCE [LARGE SCALE GENOMIC DNA]</scope>
    <source>
        <strain evidence="3">cv. Matina 1-6</strain>
    </source>
</reference>
<feature type="domain" description="hAT-like transposase RNase-H fold" evidence="1">
    <location>
        <begin position="72"/>
        <end position="120"/>
    </location>
</feature>
<sequence>MSSLVWDHFTKFVDDKAVKFERAFASFEYYDSSYRSELVRNGDGVLDDNNWATVKRISLFLKEFYDMTVNVSSTSYVTANSFLDSISDVYGTLIEWQESDDVDLKSMAMKMKAKFDKSFLTPKIMQTLICAQDWLNGKARGDSEQLEDNLDELDLAKITLEPIRETDAGSDTDFDSNSEQRVILIDYFHFSGLLFSEHGHLKLEAFTDADWARSPDDRRSTSAYCTFVESNGRIAIVRREMSILIL</sequence>
<keyword evidence="3" id="KW-1185">Reference proteome</keyword>
<gene>
    <name evidence="2" type="ORF">TCM_028997</name>
</gene>
<dbReference type="PANTHER" id="PTHR23272:SF177">
    <property type="entry name" value="ZINC FINGER BED DOMAIN-CONTAINING PROTEIN RICESLEEPER 1-LIKE"/>
    <property type="match status" value="1"/>
</dbReference>
<name>A0A061GD23_THECC</name>
<dbReference type="InParanoid" id="A0A061GD23"/>
<evidence type="ECO:0000313" key="3">
    <source>
        <dbReference type="Proteomes" id="UP000026915"/>
    </source>
</evidence>
<evidence type="ECO:0000259" key="1">
    <source>
        <dbReference type="Pfam" id="PF14372"/>
    </source>
</evidence>
<dbReference type="PANTHER" id="PTHR23272">
    <property type="entry name" value="BED FINGER-RELATED"/>
    <property type="match status" value="1"/>
</dbReference>
<dbReference type="Gramene" id="EOY27052">
    <property type="protein sequence ID" value="EOY27052"/>
    <property type="gene ID" value="TCM_028997"/>
</dbReference>
<dbReference type="eggNOG" id="ENOG502T260">
    <property type="taxonomic scope" value="Eukaryota"/>
</dbReference>
<organism evidence="2 3">
    <name type="scientific">Theobroma cacao</name>
    <name type="common">Cacao</name>
    <name type="synonym">Cocoa</name>
    <dbReference type="NCBI Taxonomy" id="3641"/>
    <lineage>
        <taxon>Eukaryota</taxon>
        <taxon>Viridiplantae</taxon>
        <taxon>Streptophyta</taxon>
        <taxon>Embryophyta</taxon>
        <taxon>Tracheophyta</taxon>
        <taxon>Spermatophyta</taxon>
        <taxon>Magnoliopsida</taxon>
        <taxon>eudicotyledons</taxon>
        <taxon>Gunneridae</taxon>
        <taxon>Pentapetalae</taxon>
        <taxon>rosids</taxon>
        <taxon>malvids</taxon>
        <taxon>Malvales</taxon>
        <taxon>Malvaceae</taxon>
        <taxon>Byttnerioideae</taxon>
        <taxon>Theobroma</taxon>
    </lineage>
</organism>
<dbReference type="Proteomes" id="UP000026915">
    <property type="component" value="Chromosome 6"/>
</dbReference>
<dbReference type="EMBL" id="CM001884">
    <property type="protein sequence ID" value="EOY27052.1"/>
    <property type="molecule type" value="Genomic_DNA"/>
</dbReference>
<accession>A0A061GD23</accession>
<evidence type="ECO:0000313" key="2">
    <source>
        <dbReference type="EMBL" id="EOY27052.1"/>
    </source>
</evidence>
<dbReference type="AlphaFoldDB" id="A0A061GD23"/>